<comment type="caution">
    <text evidence="3">The sequence shown here is derived from an EMBL/GenBank/DDBJ whole genome shotgun (WGS) entry which is preliminary data.</text>
</comment>
<feature type="compositionally biased region" description="Gly residues" evidence="2">
    <location>
        <begin position="419"/>
        <end position="434"/>
    </location>
</feature>
<dbReference type="AlphaFoldDB" id="A0A2W5XQT3"/>
<accession>A0A2W5XQT3</accession>
<proteinExistence type="predicted"/>
<reference evidence="3 4" key="1">
    <citation type="submission" date="2018-06" db="EMBL/GenBank/DDBJ databases">
        <title>Whole genome sequencing of a novel hydrocarbon degrading bacterial strain, PW21 isolated from oil contaminated produced water sample.</title>
        <authorList>
            <person name="Nagkirti P."/>
            <person name="Shaikh A."/>
            <person name="Gowdaman V."/>
            <person name="Engineer A.E."/>
            <person name="Dagar S."/>
            <person name="Dhakephalkar P.K."/>
        </authorList>
    </citation>
    <scope>NUCLEOTIDE SEQUENCE [LARGE SCALE GENOMIC DNA]</scope>
    <source>
        <strain evidence="3 4">PW21</strain>
    </source>
</reference>
<dbReference type="RefSeq" id="WP_111251924.1">
    <property type="nucleotide sequence ID" value="NZ_QKWH01000014.1"/>
</dbReference>
<evidence type="ECO:0000256" key="2">
    <source>
        <dbReference type="SAM" id="MobiDB-lite"/>
    </source>
</evidence>
<gene>
    <name evidence="3" type="ORF">DNL40_14225</name>
</gene>
<evidence type="ECO:0000313" key="4">
    <source>
        <dbReference type="Proteomes" id="UP000248783"/>
    </source>
</evidence>
<keyword evidence="4" id="KW-1185">Reference proteome</keyword>
<feature type="coiled-coil region" evidence="1">
    <location>
        <begin position="148"/>
        <end position="175"/>
    </location>
</feature>
<evidence type="ECO:0008006" key="5">
    <source>
        <dbReference type="Google" id="ProtNLM"/>
    </source>
</evidence>
<name>A0A2W5XQT3_9MICO</name>
<evidence type="ECO:0000313" key="3">
    <source>
        <dbReference type="EMBL" id="PZR51968.1"/>
    </source>
</evidence>
<keyword evidence="1" id="KW-0175">Coiled coil</keyword>
<evidence type="ECO:0000256" key="1">
    <source>
        <dbReference type="SAM" id="Coils"/>
    </source>
</evidence>
<feature type="coiled-coil region" evidence="1">
    <location>
        <begin position="308"/>
        <end position="389"/>
    </location>
</feature>
<protein>
    <recommendedName>
        <fullName evidence="5">TPM domain-containing protein</fullName>
    </recommendedName>
</protein>
<organism evidence="3 4">
    <name type="scientific">Xylanimonas oleitrophica</name>
    <dbReference type="NCBI Taxonomy" id="2607479"/>
    <lineage>
        <taxon>Bacteria</taxon>
        <taxon>Bacillati</taxon>
        <taxon>Actinomycetota</taxon>
        <taxon>Actinomycetes</taxon>
        <taxon>Micrococcales</taxon>
        <taxon>Promicromonosporaceae</taxon>
        <taxon>Xylanimonas</taxon>
    </lineage>
</organism>
<feature type="region of interest" description="Disordered" evidence="2">
    <location>
        <begin position="413"/>
        <end position="440"/>
    </location>
</feature>
<sequence>MNVIAATLAAALAVQTSPAIFGGRARARRREQEQEHLARLEQEAGSALVRTDERVRLAADELGFALAQLGERETQDLAAAVDHARDRLREAFHLHQLLHDHVPDTDAQRLEWFSRIVELCRAADTAVGEQAAALAARRAAAGRTPTAVAEVRADVERLQGQIPAAERTLADLVQRYTDAALQPVSANPEQARRLLEFAARSAGVATRKLEEARPRDAEAAAAAAAETVRRAEGLLEAVERFEMEALAAEATLGAMIAESREELATARALPAAARAGAVDDAVAALEQALAALPAPGERTDPIGSLTRVREANTALDDAMAARLEAQQRAQAVRAHLATALEDAERQLQTARRAIDDYRVPVGPQARTRLAEAERELAHARAERDDERALGHARRAATLAAEASTLAHRDIASQQHGHGHPGYGQGQPGYGGGWQGAPRGRARSGGDLLGGILGGMVLGGILDELGDLGDFLD</sequence>
<dbReference type="EMBL" id="QKWH01000014">
    <property type="protein sequence ID" value="PZR51968.1"/>
    <property type="molecule type" value="Genomic_DNA"/>
</dbReference>
<dbReference type="Proteomes" id="UP000248783">
    <property type="component" value="Unassembled WGS sequence"/>
</dbReference>